<dbReference type="InterPro" id="IPR040225">
    <property type="entry name" value="GIL1-like"/>
</dbReference>
<feature type="compositionally biased region" description="Acidic residues" evidence="2">
    <location>
        <begin position="131"/>
        <end position="144"/>
    </location>
</feature>
<feature type="region of interest" description="Disordered" evidence="2">
    <location>
        <begin position="113"/>
        <end position="155"/>
    </location>
</feature>
<proteinExistence type="predicted"/>
<protein>
    <submittedName>
        <fullName evidence="6">Protein GRAVITROPIC IN THE LIGHT 1-like</fullName>
    </submittedName>
</protein>
<name>A0A6P6W629_COFAR</name>
<evidence type="ECO:0000256" key="2">
    <source>
        <dbReference type="SAM" id="MobiDB-lite"/>
    </source>
</evidence>
<dbReference type="GO" id="GO:0009959">
    <property type="term" value="P:negative gravitropism"/>
    <property type="evidence" value="ECO:0007669"/>
    <property type="project" value="InterPro"/>
</dbReference>
<dbReference type="GO" id="GO:0009639">
    <property type="term" value="P:response to red or far red light"/>
    <property type="evidence" value="ECO:0007669"/>
    <property type="project" value="InterPro"/>
</dbReference>
<reference evidence="5" key="1">
    <citation type="journal article" date="2025" name="Foods">
        <title>Unveiling the Microbial Signatures of Arabica Coffee Cherries: Insights into Ripeness Specific Diversity, Functional Traits, and Implications for Quality and Safety.</title>
        <authorList>
            <consortium name="RefSeq"/>
            <person name="Tenea G.N."/>
            <person name="Cifuentes V."/>
            <person name="Reyes P."/>
            <person name="Cevallos-Vallejos M."/>
        </authorList>
    </citation>
    <scope>NUCLEOTIDE SEQUENCE [LARGE SCALE GENOMIC DNA]</scope>
</reference>
<reference evidence="6" key="2">
    <citation type="submission" date="2025-08" db="UniProtKB">
        <authorList>
            <consortium name="RefSeq"/>
        </authorList>
    </citation>
    <scope>IDENTIFICATION</scope>
    <source>
        <tissue evidence="6">Leaves</tissue>
    </source>
</reference>
<sequence>MFSSALLRSLRCDKSRKKRGHGSREETQVPEMQQLSYSFPVNRDHLTKRPTKFSLRSDIPQLKSNCPSPRNSVRINKMSATTTKVSNFSDLIQRVTANCLLNPLGSIRHADDASVLHSPDDSDDDNFKAQEDEEQDVDEEDDDRYDVGDGGDSLKNWDVKRNNSKGDRNCGLRNERVIQMEMLIGEVFEAASAMKRAYVSLQEAHCPWDPDKMRVADVAVVAELRRIGVLRERFRRSLGNTGGGRGGWKVGAATLREVVAPYEAALEELKREVKAKDVEIENLREKFKTASSLSGSGSGGKKGSKSKRKVSCSSQVAGLAPSPAPEIFESTMSSVKEAAKSFTAMLLSLMRSAHWDITAAVRSIEAASFSSSASPTTPTPTTFPDSIVGANHAKYALESYVNRKMFQGFDHETFYMDGSLSSLIHPDQHRRDCFTQYRDMKAMDPIELLGILPTCSFGNFCFKKYLAIVHPKMEESLFGDLEQRRLVLAGNHPRSQFYGGFLGLAKAVWLLHLLAFSMDPPPSHFEAAKGADFHPQYMDSVARVPGGGRMGAGVPQVVGFPVSPGFKLGNGSLIKARVYVVPKNGY</sequence>
<organism evidence="5 6">
    <name type="scientific">Coffea arabica</name>
    <name type="common">Arabian coffee</name>
    <dbReference type="NCBI Taxonomy" id="13443"/>
    <lineage>
        <taxon>Eukaryota</taxon>
        <taxon>Viridiplantae</taxon>
        <taxon>Streptophyta</taxon>
        <taxon>Embryophyta</taxon>
        <taxon>Tracheophyta</taxon>
        <taxon>Spermatophyta</taxon>
        <taxon>Magnoliopsida</taxon>
        <taxon>eudicotyledons</taxon>
        <taxon>Gunneridae</taxon>
        <taxon>Pentapetalae</taxon>
        <taxon>asterids</taxon>
        <taxon>lamiids</taxon>
        <taxon>Gentianales</taxon>
        <taxon>Rubiaceae</taxon>
        <taxon>Ixoroideae</taxon>
        <taxon>Gardenieae complex</taxon>
        <taxon>Bertiereae - Coffeeae clade</taxon>
        <taxon>Coffeeae</taxon>
        <taxon>Coffea</taxon>
    </lineage>
</organism>
<dbReference type="OrthoDB" id="678887at2759"/>
<dbReference type="PANTHER" id="PTHR31161">
    <property type="entry name" value="PROTEIN GRAVITROPIC IN THE LIGHT 1"/>
    <property type="match status" value="1"/>
</dbReference>
<evidence type="ECO:0000313" key="5">
    <source>
        <dbReference type="Proteomes" id="UP001652660"/>
    </source>
</evidence>
<keyword evidence="1" id="KW-0175">Coiled coil</keyword>
<feature type="compositionally biased region" description="Basic and acidic residues" evidence="2">
    <location>
        <begin position="113"/>
        <end position="130"/>
    </location>
</feature>
<dbReference type="InterPro" id="IPR056813">
    <property type="entry name" value="GIL1_IRKI_C"/>
</dbReference>
<feature type="coiled-coil region" evidence="1">
    <location>
        <begin position="252"/>
        <end position="286"/>
    </location>
</feature>
<evidence type="ECO:0000259" key="3">
    <source>
        <dbReference type="Pfam" id="PF04859"/>
    </source>
</evidence>
<dbReference type="Proteomes" id="UP001652660">
    <property type="component" value="Chromosome 1c"/>
</dbReference>
<dbReference type="Pfam" id="PF04859">
    <property type="entry name" value="DUF641"/>
    <property type="match status" value="1"/>
</dbReference>
<feature type="region of interest" description="Disordered" evidence="2">
    <location>
        <begin position="290"/>
        <end position="314"/>
    </location>
</feature>
<dbReference type="Pfam" id="PF24994">
    <property type="entry name" value="GIL1_IRKI_C"/>
    <property type="match status" value="1"/>
</dbReference>
<evidence type="ECO:0000259" key="4">
    <source>
        <dbReference type="Pfam" id="PF24994"/>
    </source>
</evidence>
<dbReference type="AlphaFoldDB" id="A0A6P6W629"/>
<keyword evidence="5" id="KW-1185">Reference proteome</keyword>
<gene>
    <name evidence="6" type="primary">LOC113729867</name>
</gene>
<dbReference type="RefSeq" id="XP_027109971.2">
    <property type="nucleotide sequence ID" value="XM_027254170.2"/>
</dbReference>
<evidence type="ECO:0000313" key="6">
    <source>
        <dbReference type="RefSeq" id="XP_027109971.2"/>
    </source>
</evidence>
<accession>A0A6P6W629</accession>
<feature type="domain" description="GIL1/IRKI C-terminal" evidence="4">
    <location>
        <begin position="525"/>
        <end position="579"/>
    </location>
</feature>
<dbReference type="GeneID" id="113729867"/>
<evidence type="ECO:0000256" key="1">
    <source>
        <dbReference type="SAM" id="Coils"/>
    </source>
</evidence>
<dbReference type="InterPro" id="IPR006943">
    <property type="entry name" value="DUF641_pln"/>
</dbReference>
<feature type="domain" description="DUF641" evidence="3">
    <location>
        <begin position="177"/>
        <end position="293"/>
    </location>
</feature>